<dbReference type="EMBL" id="CAEQ01002620">
    <property type="protein sequence ID" value="CCD17184.1"/>
    <property type="molecule type" value="Genomic_DNA"/>
</dbReference>
<gene>
    <name evidence="2" type="ORF">TCIL3000_0_02260</name>
</gene>
<keyword evidence="3" id="KW-1185">Reference proteome</keyword>
<name>F9WIN6_TRYCI</name>
<reference evidence="3" key="1">
    <citation type="submission" date="2011-07" db="EMBL/GenBank/DDBJ databases">
        <title>Divergent evolution of antigenic variation in African trypanosomes.</title>
        <authorList>
            <person name="Jackson A.P."/>
            <person name="Berry A."/>
            <person name="Allison H.C."/>
            <person name="Burton P."/>
            <person name="Anderson J."/>
            <person name="Aslett M."/>
            <person name="Brown R."/>
            <person name="Corton N."/>
            <person name="Harris D."/>
            <person name="Hauser H."/>
            <person name="Gamble J."/>
            <person name="Gilderthorp R."/>
            <person name="McQuillan J."/>
            <person name="Quail M.A."/>
            <person name="Sanders M."/>
            <person name="Van Tonder A."/>
            <person name="Ginger M.L."/>
            <person name="Donelson J.E."/>
            <person name="Field M.C."/>
            <person name="Barry J.D."/>
            <person name="Berriman M."/>
            <person name="Hertz-Fowler C."/>
        </authorList>
    </citation>
    <scope>NUCLEOTIDE SEQUENCE [LARGE SCALE GENOMIC DNA]</scope>
    <source>
        <strain evidence="3">IL3000</strain>
    </source>
</reference>
<evidence type="ECO:0000256" key="1">
    <source>
        <dbReference type="SAM" id="MobiDB-lite"/>
    </source>
</evidence>
<comment type="caution">
    <text evidence="2">The sequence shown here is derived from an EMBL/GenBank/DDBJ whole genome shotgun (WGS) entry which is preliminary data.</text>
</comment>
<feature type="region of interest" description="Disordered" evidence="1">
    <location>
        <begin position="81"/>
        <end position="109"/>
    </location>
</feature>
<feature type="compositionally biased region" description="Low complexity" evidence="1">
    <location>
        <begin position="95"/>
        <end position="109"/>
    </location>
</feature>
<accession>F9WIN6</accession>
<proteinExistence type="predicted"/>
<evidence type="ECO:0000313" key="3">
    <source>
        <dbReference type="Proteomes" id="UP000000702"/>
    </source>
</evidence>
<organism evidence="2 3">
    <name type="scientific">Trypanosoma congolense (strain IL3000)</name>
    <dbReference type="NCBI Taxonomy" id="1068625"/>
    <lineage>
        <taxon>Eukaryota</taxon>
        <taxon>Discoba</taxon>
        <taxon>Euglenozoa</taxon>
        <taxon>Kinetoplastea</taxon>
        <taxon>Metakinetoplastina</taxon>
        <taxon>Trypanosomatida</taxon>
        <taxon>Trypanosomatidae</taxon>
        <taxon>Trypanosoma</taxon>
        <taxon>Nannomonas</taxon>
    </lineage>
</organism>
<sequence length="109" mass="12200">MFWWCRFGREIQLPTSLPFHGVGWLGRRNPRAPGVLGRHPRHVVNWFSSRPCGHLFRHVLRPHGLCDITVFETLLPMENKGRGKGSSGLNPGTTLLSSQLSDSSFPSAP</sequence>
<protein>
    <submittedName>
        <fullName evidence="2">Uncharacterized protein</fullName>
    </submittedName>
</protein>
<dbReference type="Proteomes" id="UP000000702">
    <property type="component" value="Unassembled WGS sequence"/>
</dbReference>
<evidence type="ECO:0000313" key="2">
    <source>
        <dbReference type="EMBL" id="CCD17184.1"/>
    </source>
</evidence>
<dbReference type="AlphaFoldDB" id="F9WIN6"/>
<reference evidence="2 3" key="2">
    <citation type="journal article" date="2012" name="Proc. Natl. Acad. Sci. U.S.A.">
        <title>Antigenic diversity is generated by distinct evolutionary mechanisms in African trypanosome species.</title>
        <authorList>
            <person name="Jackson A.P."/>
            <person name="Berry A."/>
            <person name="Aslett M."/>
            <person name="Allison H.C."/>
            <person name="Burton P."/>
            <person name="Vavrova-Anderson J."/>
            <person name="Brown R."/>
            <person name="Browne H."/>
            <person name="Corton N."/>
            <person name="Hauser H."/>
            <person name="Gamble J."/>
            <person name="Gilderthorp R."/>
            <person name="Marcello L."/>
            <person name="McQuillan J."/>
            <person name="Otto T.D."/>
            <person name="Quail M.A."/>
            <person name="Sanders M.J."/>
            <person name="van Tonder A."/>
            <person name="Ginger M.L."/>
            <person name="Field M.C."/>
            <person name="Barry J.D."/>
            <person name="Hertz-Fowler C."/>
            <person name="Berriman M."/>
        </authorList>
    </citation>
    <scope>NUCLEOTIDE SEQUENCE [LARGE SCALE GENOMIC DNA]</scope>
    <source>
        <strain evidence="2 3">IL3000</strain>
    </source>
</reference>